<dbReference type="InterPro" id="IPR001901">
    <property type="entry name" value="Translocase_SecE/Sec61-g"/>
</dbReference>
<dbReference type="GO" id="GO:0016020">
    <property type="term" value="C:membrane"/>
    <property type="evidence" value="ECO:0007669"/>
    <property type="project" value="UniProtKB-SubCell"/>
</dbReference>
<evidence type="ECO:0000256" key="7">
    <source>
        <dbReference type="ARBA" id="ARBA00023136"/>
    </source>
</evidence>
<keyword evidence="6" id="KW-0811">Translocation</keyword>
<reference evidence="9 10" key="1">
    <citation type="journal article" date="2019" name="Int. J. Syst. Evol. Microbiol.">
        <title>Lactobacillus salitolerans sp. nov., a novel lactic acid bacterium isolated from spent mushroom substrates.</title>
        <authorList>
            <person name="Tohno M."/>
            <person name="Tanizawa Y."/>
            <person name="Kojima Y."/>
            <person name="Sakamoto M."/>
            <person name="Nakamura Y."/>
            <person name="Ohkuma M."/>
            <person name="Kobayashi H."/>
        </authorList>
    </citation>
    <scope>NUCLEOTIDE SEQUENCE [LARGE SCALE GENOMIC DNA]</scope>
    <source>
        <strain evidence="9 10">YK43</strain>
    </source>
</reference>
<keyword evidence="5 8" id="KW-1133">Transmembrane helix</keyword>
<keyword evidence="7 8" id="KW-0472">Membrane</keyword>
<keyword evidence="10" id="KW-1185">Reference proteome</keyword>
<name>A0A401IUT6_9LACO</name>
<dbReference type="GO" id="GO:0009306">
    <property type="term" value="P:protein secretion"/>
    <property type="evidence" value="ECO:0007669"/>
    <property type="project" value="InterPro"/>
</dbReference>
<organism evidence="9 10">
    <name type="scientific">Ligilactobacillus salitolerans</name>
    <dbReference type="NCBI Taxonomy" id="1808352"/>
    <lineage>
        <taxon>Bacteria</taxon>
        <taxon>Bacillati</taxon>
        <taxon>Bacillota</taxon>
        <taxon>Bacilli</taxon>
        <taxon>Lactobacillales</taxon>
        <taxon>Lactobacillaceae</taxon>
        <taxon>Ligilactobacillus</taxon>
    </lineage>
</organism>
<dbReference type="GO" id="GO:0006605">
    <property type="term" value="P:protein targeting"/>
    <property type="evidence" value="ECO:0007669"/>
    <property type="project" value="InterPro"/>
</dbReference>
<evidence type="ECO:0000256" key="2">
    <source>
        <dbReference type="ARBA" id="ARBA00022448"/>
    </source>
</evidence>
<sequence>MKFLKNVMQTMKATTWPTARENRKDTTTVILMTVFFAAFFAIVDYLVQLGLKLFV</sequence>
<evidence type="ECO:0000256" key="3">
    <source>
        <dbReference type="ARBA" id="ARBA00022692"/>
    </source>
</evidence>
<comment type="subcellular location">
    <subcellularLocation>
        <location evidence="1">Membrane</location>
    </subcellularLocation>
</comment>
<evidence type="ECO:0000256" key="5">
    <source>
        <dbReference type="ARBA" id="ARBA00022989"/>
    </source>
</evidence>
<evidence type="ECO:0000256" key="4">
    <source>
        <dbReference type="ARBA" id="ARBA00022927"/>
    </source>
</evidence>
<dbReference type="GO" id="GO:0008320">
    <property type="term" value="F:protein transmembrane transporter activity"/>
    <property type="evidence" value="ECO:0007669"/>
    <property type="project" value="InterPro"/>
</dbReference>
<keyword evidence="3 8" id="KW-0812">Transmembrane</keyword>
<evidence type="ECO:0000256" key="8">
    <source>
        <dbReference type="SAM" id="Phobius"/>
    </source>
</evidence>
<dbReference type="AlphaFoldDB" id="A0A401IUT6"/>
<dbReference type="NCBIfam" id="TIGR00964">
    <property type="entry name" value="secE_bact"/>
    <property type="match status" value="1"/>
</dbReference>
<dbReference type="Proteomes" id="UP000286848">
    <property type="component" value="Unassembled WGS sequence"/>
</dbReference>
<accession>A0A401IUT6</accession>
<evidence type="ECO:0000313" key="9">
    <source>
        <dbReference type="EMBL" id="GBG95289.1"/>
    </source>
</evidence>
<dbReference type="OrthoDB" id="9813233at2"/>
<feature type="transmembrane region" description="Helical" evidence="8">
    <location>
        <begin position="29"/>
        <end position="47"/>
    </location>
</feature>
<dbReference type="Pfam" id="PF00584">
    <property type="entry name" value="SecE"/>
    <property type="match status" value="1"/>
</dbReference>
<dbReference type="RefSeq" id="WP_124977466.1">
    <property type="nucleotide sequence ID" value="NZ_BFFP01000030.1"/>
</dbReference>
<dbReference type="InterPro" id="IPR038379">
    <property type="entry name" value="SecE_sf"/>
</dbReference>
<protein>
    <submittedName>
        <fullName evidence="9">Preprotein translocase subunit SecE</fullName>
    </submittedName>
</protein>
<dbReference type="Gene3D" id="1.20.5.1030">
    <property type="entry name" value="Preprotein translocase secy subunit"/>
    <property type="match status" value="1"/>
</dbReference>
<evidence type="ECO:0000256" key="6">
    <source>
        <dbReference type="ARBA" id="ARBA00023010"/>
    </source>
</evidence>
<dbReference type="InterPro" id="IPR005807">
    <property type="entry name" value="SecE_bac"/>
</dbReference>
<proteinExistence type="predicted"/>
<evidence type="ECO:0000313" key="10">
    <source>
        <dbReference type="Proteomes" id="UP000286848"/>
    </source>
</evidence>
<evidence type="ECO:0000256" key="1">
    <source>
        <dbReference type="ARBA" id="ARBA00004370"/>
    </source>
</evidence>
<dbReference type="EMBL" id="BFFP01000030">
    <property type="protein sequence ID" value="GBG95289.1"/>
    <property type="molecule type" value="Genomic_DNA"/>
</dbReference>
<gene>
    <name evidence="9" type="primary">secE</name>
    <name evidence="9" type="ORF">LFYK43_17480</name>
</gene>
<dbReference type="GO" id="GO:0006886">
    <property type="term" value="P:intracellular protein transport"/>
    <property type="evidence" value="ECO:0007669"/>
    <property type="project" value="InterPro"/>
</dbReference>
<comment type="caution">
    <text evidence="9">The sequence shown here is derived from an EMBL/GenBank/DDBJ whole genome shotgun (WGS) entry which is preliminary data.</text>
</comment>
<keyword evidence="4" id="KW-0653">Protein transport</keyword>
<keyword evidence="2" id="KW-0813">Transport</keyword>